<evidence type="ECO:0000256" key="3">
    <source>
        <dbReference type="ARBA" id="ARBA00023002"/>
    </source>
</evidence>
<dbReference type="Proteomes" id="UP000182658">
    <property type="component" value="Unassembled WGS sequence"/>
</dbReference>
<protein>
    <submittedName>
        <fullName evidence="5">NAD(P)-binding protein</fullName>
    </submittedName>
</protein>
<dbReference type="PANTHER" id="PTHR47706">
    <property type="entry name" value="NMRA-LIKE FAMILY PROTEIN"/>
    <property type="match status" value="1"/>
</dbReference>
<name>A0A1J7J921_9PEZI</name>
<dbReference type="PANTHER" id="PTHR47706:SF4">
    <property type="entry name" value="NMRA-LIKE DOMAIN-CONTAINING PROTEIN"/>
    <property type="match status" value="1"/>
</dbReference>
<comment type="similarity">
    <text evidence="1">Belongs to the NmrA-type oxidoreductase family. Isoflavone reductase subfamily.</text>
</comment>
<gene>
    <name evidence="5" type="ORF">CONLIGDRAFT_582110</name>
</gene>
<dbReference type="EMBL" id="KV875101">
    <property type="protein sequence ID" value="OIW25676.1"/>
    <property type="molecule type" value="Genomic_DNA"/>
</dbReference>
<feature type="domain" description="NAD(P)-binding" evidence="4">
    <location>
        <begin position="8"/>
        <end position="147"/>
    </location>
</feature>
<evidence type="ECO:0000313" key="5">
    <source>
        <dbReference type="EMBL" id="OIW25676.1"/>
    </source>
</evidence>
<dbReference type="Pfam" id="PF13460">
    <property type="entry name" value="NAD_binding_10"/>
    <property type="match status" value="1"/>
</dbReference>
<dbReference type="InterPro" id="IPR036291">
    <property type="entry name" value="NAD(P)-bd_dom_sf"/>
</dbReference>
<reference evidence="5 6" key="1">
    <citation type="submission" date="2016-10" db="EMBL/GenBank/DDBJ databases">
        <title>Draft genome sequence of Coniochaeta ligniaria NRRL30616, a lignocellulolytic fungus for bioabatement of inhibitors in plant biomass hydrolysates.</title>
        <authorList>
            <consortium name="DOE Joint Genome Institute"/>
            <person name="Jimenez D.J."/>
            <person name="Hector R.E."/>
            <person name="Riley R."/>
            <person name="Sun H."/>
            <person name="Grigoriev I.V."/>
            <person name="Van Elsas J.D."/>
            <person name="Nichols N.N."/>
        </authorList>
    </citation>
    <scope>NUCLEOTIDE SEQUENCE [LARGE SCALE GENOMIC DNA]</scope>
    <source>
        <strain evidence="5 6">NRRL 30616</strain>
    </source>
</reference>
<evidence type="ECO:0000259" key="4">
    <source>
        <dbReference type="Pfam" id="PF13460"/>
    </source>
</evidence>
<evidence type="ECO:0000313" key="6">
    <source>
        <dbReference type="Proteomes" id="UP000182658"/>
    </source>
</evidence>
<dbReference type="InterPro" id="IPR051609">
    <property type="entry name" value="NmrA/Isoflavone_reductase-like"/>
</dbReference>
<dbReference type="Gene3D" id="3.90.25.10">
    <property type="entry name" value="UDP-galactose 4-epimerase, domain 1"/>
    <property type="match status" value="1"/>
</dbReference>
<accession>A0A1J7J921</accession>
<keyword evidence="3" id="KW-0560">Oxidoreductase</keyword>
<evidence type="ECO:0000256" key="1">
    <source>
        <dbReference type="ARBA" id="ARBA00005725"/>
    </source>
</evidence>
<keyword evidence="2" id="KW-0521">NADP</keyword>
<dbReference type="InterPro" id="IPR016040">
    <property type="entry name" value="NAD(P)-bd_dom"/>
</dbReference>
<dbReference type="GO" id="GO:0016491">
    <property type="term" value="F:oxidoreductase activity"/>
    <property type="evidence" value="ECO:0007669"/>
    <property type="project" value="UniProtKB-KW"/>
</dbReference>
<dbReference type="SUPFAM" id="SSF51735">
    <property type="entry name" value="NAD(P)-binding Rossmann-fold domains"/>
    <property type="match status" value="1"/>
</dbReference>
<evidence type="ECO:0000256" key="2">
    <source>
        <dbReference type="ARBA" id="ARBA00022857"/>
    </source>
</evidence>
<sequence length="312" mass="33695">MVTVAIAGGTGHIGLTIAEVLKKNPNHRVIVLSRTVRAPDTQDNAAPVIATDYTNIDALAHLLETNAVHTIVSALSLKTPSGSAAELNLIAAASKSSTTKRFIASDWAAPIPSDPTLHLPQDTLRLSTIAALSHTSLEWTALHVGQIADYLGTPHLRSHMGVYALHIDMAHRSAAIPGTGDDEISFTYSGDIALFVEAVLDMPVWEREMSCYSDCCSLNDVVRVAEDATGTKFNVTHDSVDKLERGEMTELPSHRSLYPLMGKTAVQKRFATFGLLTVKGLLRLPEEGSLNRLFPHIKTMTVAEIVGAWRGK</sequence>
<dbReference type="STRING" id="1408157.A0A1J7J921"/>
<proteinExistence type="inferred from homology"/>
<dbReference type="InParanoid" id="A0A1J7J921"/>
<dbReference type="Gene3D" id="3.40.50.720">
    <property type="entry name" value="NAD(P)-binding Rossmann-like Domain"/>
    <property type="match status" value="1"/>
</dbReference>
<dbReference type="AlphaFoldDB" id="A0A1J7J921"/>
<keyword evidence="6" id="KW-1185">Reference proteome</keyword>
<organism evidence="5 6">
    <name type="scientific">Coniochaeta ligniaria NRRL 30616</name>
    <dbReference type="NCBI Taxonomy" id="1408157"/>
    <lineage>
        <taxon>Eukaryota</taxon>
        <taxon>Fungi</taxon>
        <taxon>Dikarya</taxon>
        <taxon>Ascomycota</taxon>
        <taxon>Pezizomycotina</taxon>
        <taxon>Sordariomycetes</taxon>
        <taxon>Sordariomycetidae</taxon>
        <taxon>Coniochaetales</taxon>
        <taxon>Coniochaetaceae</taxon>
        <taxon>Coniochaeta</taxon>
    </lineage>
</organism>
<dbReference type="OrthoDB" id="10000533at2759"/>